<comment type="caution">
    <text evidence="1">The sequence shown here is derived from an EMBL/GenBank/DDBJ whole genome shotgun (WGS) entry which is preliminary data.</text>
</comment>
<dbReference type="AlphaFoldDB" id="A0AAD9UKL1"/>
<dbReference type="Proteomes" id="UP001209878">
    <property type="component" value="Unassembled WGS sequence"/>
</dbReference>
<evidence type="ECO:0000313" key="2">
    <source>
        <dbReference type="Proteomes" id="UP001209878"/>
    </source>
</evidence>
<organism evidence="1 2">
    <name type="scientific">Ridgeia piscesae</name>
    <name type="common">Tubeworm</name>
    <dbReference type="NCBI Taxonomy" id="27915"/>
    <lineage>
        <taxon>Eukaryota</taxon>
        <taxon>Metazoa</taxon>
        <taxon>Spiralia</taxon>
        <taxon>Lophotrochozoa</taxon>
        <taxon>Annelida</taxon>
        <taxon>Polychaeta</taxon>
        <taxon>Sedentaria</taxon>
        <taxon>Canalipalpata</taxon>
        <taxon>Sabellida</taxon>
        <taxon>Siboglinidae</taxon>
        <taxon>Ridgeia</taxon>
    </lineage>
</organism>
<dbReference type="EMBL" id="JAODUO010000024">
    <property type="protein sequence ID" value="KAK2192715.1"/>
    <property type="molecule type" value="Genomic_DNA"/>
</dbReference>
<sequence length="43" mass="5036">MSTWTISPSPVQSWKEEIHSRRRVMDARSRKYFCSVPSRAPPS</sequence>
<reference evidence="1" key="1">
    <citation type="journal article" date="2023" name="Mol. Biol. Evol.">
        <title>Third-Generation Sequencing Reveals the Adaptive Role of the Epigenome in Three Deep-Sea Polychaetes.</title>
        <authorList>
            <person name="Perez M."/>
            <person name="Aroh O."/>
            <person name="Sun Y."/>
            <person name="Lan Y."/>
            <person name="Juniper S.K."/>
            <person name="Young C.R."/>
            <person name="Angers B."/>
            <person name="Qian P.Y."/>
        </authorList>
    </citation>
    <scope>NUCLEOTIDE SEQUENCE</scope>
    <source>
        <strain evidence="1">R07B-5</strain>
    </source>
</reference>
<evidence type="ECO:0000313" key="1">
    <source>
        <dbReference type="EMBL" id="KAK2192715.1"/>
    </source>
</evidence>
<keyword evidence="2" id="KW-1185">Reference proteome</keyword>
<protein>
    <submittedName>
        <fullName evidence="1">Uncharacterized protein</fullName>
    </submittedName>
</protein>
<name>A0AAD9UKL1_RIDPI</name>
<gene>
    <name evidence="1" type="ORF">NP493_24g02016</name>
</gene>
<proteinExistence type="predicted"/>
<accession>A0AAD9UKL1</accession>